<evidence type="ECO:0000256" key="4">
    <source>
        <dbReference type="ARBA" id="ARBA00022989"/>
    </source>
</evidence>
<dbReference type="InterPro" id="IPR003400">
    <property type="entry name" value="ExbD"/>
</dbReference>
<comment type="subcellular location">
    <subcellularLocation>
        <location evidence="1">Cell membrane</location>
        <topology evidence="1">Single-pass membrane protein</topology>
    </subcellularLocation>
</comment>
<sequence length="195" mass="22118">MPGIRVQLPPPGKPNPNKPKGLIVRIANPEGAQKYGTMILHDEIVNINQMFTEFIHAPEEIKNMVIIQSERDVIHEQIINVMDIAKQAAIMRVPPPFTVSLPESATKHDFPRKKFNLFVSADGRISFDDLEMITLDHMEMYLSAKEAQITTLIIKADRFAKHGRVIDVMERAKRRFSKTEGQEIALMVAEESYGP</sequence>
<dbReference type="GO" id="GO:0022857">
    <property type="term" value="F:transmembrane transporter activity"/>
    <property type="evidence" value="ECO:0007669"/>
    <property type="project" value="InterPro"/>
</dbReference>
<dbReference type="Proteomes" id="UP001174909">
    <property type="component" value="Unassembled WGS sequence"/>
</dbReference>
<accession>A0AA35R3D0</accession>
<proteinExistence type="predicted"/>
<dbReference type="Gene3D" id="3.30.420.270">
    <property type="match status" value="1"/>
</dbReference>
<keyword evidence="4" id="KW-1133">Transmembrane helix</keyword>
<name>A0AA35R3D0_GEOBA</name>
<evidence type="ECO:0000256" key="3">
    <source>
        <dbReference type="ARBA" id="ARBA00022692"/>
    </source>
</evidence>
<dbReference type="Pfam" id="PF02472">
    <property type="entry name" value="ExbD"/>
    <property type="match status" value="1"/>
</dbReference>
<evidence type="ECO:0000313" key="6">
    <source>
        <dbReference type="EMBL" id="CAI8001342.1"/>
    </source>
</evidence>
<evidence type="ECO:0000256" key="2">
    <source>
        <dbReference type="ARBA" id="ARBA00022475"/>
    </source>
</evidence>
<organism evidence="6 7">
    <name type="scientific">Geodia barretti</name>
    <name type="common">Barrett's horny sponge</name>
    <dbReference type="NCBI Taxonomy" id="519541"/>
    <lineage>
        <taxon>Eukaryota</taxon>
        <taxon>Metazoa</taxon>
        <taxon>Porifera</taxon>
        <taxon>Demospongiae</taxon>
        <taxon>Heteroscleromorpha</taxon>
        <taxon>Tetractinellida</taxon>
        <taxon>Astrophorina</taxon>
        <taxon>Geodiidae</taxon>
        <taxon>Geodia</taxon>
    </lineage>
</organism>
<keyword evidence="2" id="KW-1003">Cell membrane</keyword>
<dbReference type="AlphaFoldDB" id="A0AA35R3D0"/>
<comment type="caution">
    <text evidence="6">The sequence shown here is derived from an EMBL/GenBank/DDBJ whole genome shotgun (WGS) entry which is preliminary data.</text>
</comment>
<reference evidence="6" key="1">
    <citation type="submission" date="2023-03" db="EMBL/GenBank/DDBJ databases">
        <authorList>
            <person name="Steffen K."/>
            <person name="Cardenas P."/>
        </authorList>
    </citation>
    <scope>NUCLEOTIDE SEQUENCE</scope>
</reference>
<protein>
    <submittedName>
        <fullName evidence="6">Uncharacterized protein</fullName>
    </submittedName>
</protein>
<gene>
    <name evidence="6" type="ORF">GBAR_LOCUS3165</name>
</gene>
<keyword evidence="5" id="KW-0472">Membrane</keyword>
<dbReference type="GO" id="GO:0005886">
    <property type="term" value="C:plasma membrane"/>
    <property type="evidence" value="ECO:0007669"/>
    <property type="project" value="UniProtKB-SubCell"/>
</dbReference>
<dbReference type="EMBL" id="CASHTH010000433">
    <property type="protein sequence ID" value="CAI8001342.1"/>
    <property type="molecule type" value="Genomic_DNA"/>
</dbReference>
<evidence type="ECO:0000256" key="1">
    <source>
        <dbReference type="ARBA" id="ARBA00004162"/>
    </source>
</evidence>
<keyword evidence="3" id="KW-0812">Transmembrane</keyword>
<keyword evidence="7" id="KW-1185">Reference proteome</keyword>
<evidence type="ECO:0000256" key="5">
    <source>
        <dbReference type="ARBA" id="ARBA00023136"/>
    </source>
</evidence>
<evidence type="ECO:0000313" key="7">
    <source>
        <dbReference type="Proteomes" id="UP001174909"/>
    </source>
</evidence>